<comment type="caution">
    <text evidence="4">The sequence shown here is derived from an EMBL/GenBank/DDBJ whole genome shotgun (WGS) entry which is preliminary data.</text>
</comment>
<feature type="transmembrane region" description="Helical" evidence="2">
    <location>
        <begin position="57"/>
        <end position="78"/>
    </location>
</feature>
<evidence type="ECO:0000256" key="2">
    <source>
        <dbReference type="SAM" id="Phobius"/>
    </source>
</evidence>
<keyword evidence="2" id="KW-0472">Membrane</keyword>
<dbReference type="PANTHER" id="PTHR43318:SF1">
    <property type="entry name" value="POLYSACCHARIDE BIOSYNTHESIS PROTEIN EPSC-RELATED"/>
    <property type="match status" value="1"/>
</dbReference>
<protein>
    <submittedName>
        <fullName evidence="4">Polysaccharide biosynthesis protein</fullName>
    </submittedName>
</protein>
<dbReference type="InterPro" id="IPR036291">
    <property type="entry name" value="NAD(P)-bd_dom_sf"/>
</dbReference>
<evidence type="ECO:0000256" key="1">
    <source>
        <dbReference type="ARBA" id="ARBA00007430"/>
    </source>
</evidence>
<dbReference type="PANTHER" id="PTHR43318">
    <property type="entry name" value="UDP-N-ACETYLGLUCOSAMINE 4,6-DEHYDRATASE"/>
    <property type="match status" value="1"/>
</dbReference>
<proteinExistence type="inferred from homology"/>
<feature type="domain" description="Polysaccharide biosynthesis protein CapD-like" evidence="3">
    <location>
        <begin position="293"/>
        <end position="585"/>
    </location>
</feature>
<feature type="transmembrane region" description="Helical" evidence="2">
    <location>
        <begin position="120"/>
        <end position="139"/>
    </location>
</feature>
<organism evidence="4 5">
    <name type="scientific">Frigidibacter albus</name>
    <dbReference type="NCBI Taxonomy" id="1465486"/>
    <lineage>
        <taxon>Bacteria</taxon>
        <taxon>Pseudomonadati</taxon>
        <taxon>Pseudomonadota</taxon>
        <taxon>Alphaproteobacteria</taxon>
        <taxon>Rhodobacterales</taxon>
        <taxon>Paracoccaceae</taxon>
        <taxon>Frigidibacter</taxon>
    </lineage>
</organism>
<dbReference type="RefSeq" id="WP_161656889.1">
    <property type="nucleotide sequence ID" value="NZ_BMGW01000005.1"/>
</dbReference>
<dbReference type="Proteomes" id="UP000477083">
    <property type="component" value="Unassembled WGS sequence"/>
</dbReference>
<keyword evidence="2" id="KW-1133">Transmembrane helix</keyword>
<dbReference type="CDD" id="cd05237">
    <property type="entry name" value="UDP_invert_4-6DH_SDR_e"/>
    <property type="match status" value="1"/>
</dbReference>
<dbReference type="SUPFAM" id="SSF51735">
    <property type="entry name" value="NAD(P)-binding Rossmann-fold domains"/>
    <property type="match status" value="2"/>
</dbReference>
<dbReference type="Gene3D" id="3.40.50.720">
    <property type="entry name" value="NAD(P)-binding Rossmann-like Domain"/>
    <property type="match status" value="2"/>
</dbReference>
<dbReference type="AlphaFoldDB" id="A0A6L8VI83"/>
<gene>
    <name evidence="4" type="ORF">GS660_10045</name>
</gene>
<dbReference type="InterPro" id="IPR003869">
    <property type="entry name" value="Polysac_CapD-like"/>
</dbReference>
<evidence type="ECO:0000313" key="4">
    <source>
        <dbReference type="EMBL" id="MZQ89431.1"/>
    </source>
</evidence>
<dbReference type="Pfam" id="PF02719">
    <property type="entry name" value="Polysacc_synt_2"/>
    <property type="match status" value="1"/>
</dbReference>
<evidence type="ECO:0000259" key="3">
    <source>
        <dbReference type="Pfam" id="PF02719"/>
    </source>
</evidence>
<accession>A0A6L8VI83</accession>
<dbReference type="InterPro" id="IPR051203">
    <property type="entry name" value="Polysaccharide_Synthase-Rel"/>
</dbReference>
<name>A0A6L8VI83_9RHOB</name>
<dbReference type="EMBL" id="WWNR01000005">
    <property type="protein sequence ID" value="MZQ89431.1"/>
    <property type="molecule type" value="Genomic_DNA"/>
</dbReference>
<keyword evidence="5" id="KW-1185">Reference proteome</keyword>
<feature type="transmembrane region" description="Helical" evidence="2">
    <location>
        <begin position="90"/>
        <end position="114"/>
    </location>
</feature>
<dbReference type="OrthoDB" id="9803111at2"/>
<feature type="transmembrane region" description="Helical" evidence="2">
    <location>
        <begin position="23"/>
        <end position="45"/>
    </location>
</feature>
<sequence>MVFASVLPPLLHLARSLGRAEKMAVLVFMDGALAPLALWLALIAQDSSLRGPAALQGLWLFAPALSLAAAALALALGIPRARLKSYDGAGLARTALHGTALAGLGAALALLAGLALPPGLWAVFALLFVLLAAGMRLGMLQALEALYRSEAPVTRVLIYGAGMTGIQLVSALKRHAAIRPVAFVDDNPGLQGLTVAGLPVHRPARLAEIVARQRIGRVVLAMPALPRARQAVIARALQPLGVEVQSVPSFAQMIGTEAAPDRLQPVLPGAFLGRAAVADALEGLAAVYAGRTVLVTGAGGTIGAELCRQILSLRPRRLVLLDHAEYALYAIERELRPLAEEAGVALVAVLGSVGQAGLLRRLFAAQRVDIVLHAAAYKHVPLVEANPLAGLANNVLGTEVLARAARAAGVRRFVMISSDKAVRPTNIMGASKRLAEIVIQDMAARSGGRTLFSMVRFGNVLGSSGSVIPLFQEQVARGGPVTVTGHDVTRFFMTVEEAVALVLRAGSLARGGEVFLLDMGAPVRIGDLARQVIEAMGGTPRDAANPDGEIEILEIGLRPGEKRHEELLIGGNARPAGHPKIYAAQEAFPSEVEVAALLRDLREAVEEEALPRALQAISRWVEGYEDTAAPPPDLRLSGTRL</sequence>
<comment type="similarity">
    <text evidence="1">Belongs to the polysaccharide synthase family.</text>
</comment>
<reference evidence="4 5" key="1">
    <citation type="submission" date="2020-01" db="EMBL/GenBank/DDBJ databases">
        <title>Frigidibacter albus SP32T (=CGMCC 1.13995T).</title>
        <authorList>
            <person name="Liao X."/>
        </authorList>
    </citation>
    <scope>NUCLEOTIDE SEQUENCE [LARGE SCALE GENOMIC DNA]</scope>
    <source>
        <strain evidence="4 5">SP32</strain>
    </source>
</reference>
<evidence type="ECO:0000313" key="5">
    <source>
        <dbReference type="Proteomes" id="UP000477083"/>
    </source>
</evidence>
<keyword evidence="2" id="KW-0812">Transmembrane</keyword>